<dbReference type="EMBL" id="BSTI01000015">
    <property type="protein sequence ID" value="GLY69244.1"/>
    <property type="molecule type" value="Genomic_DNA"/>
</dbReference>
<sequence length="364" mass="38895">MHGPPIGSRIDSLLEALWRANGTELLLTAGMPPQIRVHGDLHPIPGQGPLTAAATEAVVSEVLLPEQAASWKTAHEYDFTFGWRGTARVRGNAFSQRGTTAIALRLIPRSVPTMTELGLPPAVAEFARGRQGLVLVTGPTGSGKSATLAAVINQINIDRACHVITIEDPIEYMHEHKRSAVNQREISSDTASFPDALRSAIRESPDVLLIGELRDLESIRLALAIAETGTLVFAALHSKDTAEALARIIDVFPVEERAQVRVQLSAALTGVVSQCLVPRIAGGLVAAHEVLVANSAVRKVIKEGNAEQLRECVISGVHEGMMTFEMSLSELVRNGDVSHETAVARSLHPQEIQAGPRPRAGVPG</sequence>
<gene>
    <name evidence="3" type="primary">pilT</name>
    <name evidence="3" type="ORF">Atai01_58630</name>
</gene>
<dbReference type="SUPFAM" id="SSF52540">
    <property type="entry name" value="P-loop containing nucleoside triphosphate hydrolases"/>
    <property type="match status" value="1"/>
</dbReference>
<comment type="similarity">
    <text evidence="1">Belongs to the GSP E family.</text>
</comment>
<name>A0A9W6R4C0_9PSEU</name>
<dbReference type="InterPro" id="IPR050921">
    <property type="entry name" value="T4SS_GSP_E_ATPase"/>
</dbReference>
<dbReference type="Proteomes" id="UP001165136">
    <property type="component" value="Unassembled WGS sequence"/>
</dbReference>
<dbReference type="SMART" id="SM00382">
    <property type="entry name" value="AAA"/>
    <property type="match status" value="1"/>
</dbReference>
<dbReference type="RefSeq" id="WP_027946089.1">
    <property type="nucleotide sequence ID" value="NZ_BSTI01000015.1"/>
</dbReference>
<reference evidence="3" key="1">
    <citation type="submission" date="2023-03" db="EMBL/GenBank/DDBJ databases">
        <title>Amycolatopsis taiwanensis NBRC 103393.</title>
        <authorList>
            <person name="Ichikawa N."/>
            <person name="Sato H."/>
            <person name="Tonouchi N."/>
        </authorList>
    </citation>
    <scope>NUCLEOTIDE SEQUENCE</scope>
    <source>
        <strain evidence="3">NBRC 103393</strain>
    </source>
</reference>
<dbReference type="GO" id="GO:0005524">
    <property type="term" value="F:ATP binding"/>
    <property type="evidence" value="ECO:0007669"/>
    <property type="project" value="InterPro"/>
</dbReference>
<dbReference type="PANTHER" id="PTHR30486">
    <property type="entry name" value="TWITCHING MOTILITY PROTEIN PILT"/>
    <property type="match status" value="1"/>
</dbReference>
<evidence type="ECO:0000256" key="1">
    <source>
        <dbReference type="ARBA" id="ARBA00006611"/>
    </source>
</evidence>
<dbReference type="InterPro" id="IPR027417">
    <property type="entry name" value="P-loop_NTPase"/>
</dbReference>
<keyword evidence="4" id="KW-1185">Reference proteome</keyword>
<dbReference type="PROSITE" id="PS00662">
    <property type="entry name" value="T2SP_E"/>
    <property type="match status" value="1"/>
</dbReference>
<evidence type="ECO:0000313" key="4">
    <source>
        <dbReference type="Proteomes" id="UP001165136"/>
    </source>
</evidence>
<evidence type="ECO:0000313" key="3">
    <source>
        <dbReference type="EMBL" id="GLY69244.1"/>
    </source>
</evidence>
<accession>A0A9W6R4C0</accession>
<proteinExistence type="inferred from homology"/>
<dbReference type="InterPro" id="IPR001482">
    <property type="entry name" value="T2SS/T4SS_dom"/>
</dbReference>
<evidence type="ECO:0000259" key="2">
    <source>
        <dbReference type="PROSITE" id="PS00662"/>
    </source>
</evidence>
<dbReference type="InterPro" id="IPR006321">
    <property type="entry name" value="PilT/PilU"/>
</dbReference>
<dbReference type="Pfam" id="PF00437">
    <property type="entry name" value="T2SSE"/>
    <property type="match status" value="1"/>
</dbReference>
<comment type="caution">
    <text evidence="3">The sequence shown here is derived from an EMBL/GenBank/DDBJ whole genome shotgun (WGS) entry which is preliminary data.</text>
</comment>
<dbReference type="AlphaFoldDB" id="A0A9W6R4C0"/>
<dbReference type="Gene3D" id="3.40.50.300">
    <property type="entry name" value="P-loop containing nucleotide triphosphate hydrolases"/>
    <property type="match status" value="1"/>
</dbReference>
<dbReference type="InterPro" id="IPR003593">
    <property type="entry name" value="AAA+_ATPase"/>
</dbReference>
<protein>
    <submittedName>
        <fullName evidence="3">Twitching motility protein PilT</fullName>
    </submittedName>
</protein>
<dbReference type="GO" id="GO:0016887">
    <property type="term" value="F:ATP hydrolysis activity"/>
    <property type="evidence" value="ECO:0007669"/>
    <property type="project" value="InterPro"/>
</dbReference>
<dbReference type="NCBIfam" id="TIGR01420">
    <property type="entry name" value="pilT_fam"/>
    <property type="match status" value="1"/>
</dbReference>
<feature type="domain" description="Bacterial type II secretion system protein E" evidence="2">
    <location>
        <begin position="201"/>
        <end position="215"/>
    </location>
</feature>
<organism evidence="3 4">
    <name type="scientific">Amycolatopsis taiwanensis</name>
    <dbReference type="NCBI Taxonomy" id="342230"/>
    <lineage>
        <taxon>Bacteria</taxon>
        <taxon>Bacillati</taxon>
        <taxon>Actinomycetota</taxon>
        <taxon>Actinomycetes</taxon>
        <taxon>Pseudonocardiales</taxon>
        <taxon>Pseudonocardiaceae</taxon>
        <taxon>Amycolatopsis</taxon>
    </lineage>
</organism>
<dbReference type="CDD" id="cd01131">
    <property type="entry name" value="PilT"/>
    <property type="match status" value="1"/>
</dbReference>
<dbReference type="Gene3D" id="3.30.450.90">
    <property type="match status" value="1"/>
</dbReference>